<proteinExistence type="predicted"/>
<dbReference type="EMBL" id="CP060202">
    <property type="protein sequence ID" value="QNH62390.1"/>
    <property type="molecule type" value="Genomic_DNA"/>
</dbReference>
<gene>
    <name evidence="2" type="ORF">H4317_00745</name>
</gene>
<protein>
    <submittedName>
        <fullName evidence="2">DUF4783 domain-containing protein</fullName>
    </submittedName>
</protein>
<dbReference type="AlphaFoldDB" id="A0A7G7W7P7"/>
<dbReference type="KEGG" id="hsk:H4317_00745"/>
<keyword evidence="1" id="KW-0732">Signal</keyword>
<feature type="signal peptide" evidence="1">
    <location>
        <begin position="1"/>
        <end position="24"/>
    </location>
</feature>
<dbReference type="Pfam" id="PF16022">
    <property type="entry name" value="DUF4783"/>
    <property type="match status" value="1"/>
</dbReference>
<keyword evidence="3" id="KW-1185">Reference proteome</keyword>
<evidence type="ECO:0000256" key="1">
    <source>
        <dbReference type="SAM" id="SignalP"/>
    </source>
</evidence>
<feature type="chain" id="PRO_5028883523" evidence="1">
    <location>
        <begin position="25"/>
        <end position="133"/>
    </location>
</feature>
<reference evidence="2 3" key="1">
    <citation type="submission" date="2020-08" db="EMBL/GenBank/DDBJ databases">
        <title>Hymenobacter sp. S2-20-2 genome sequencing.</title>
        <authorList>
            <person name="Jin L."/>
        </authorList>
    </citation>
    <scope>NUCLEOTIDE SEQUENCE [LARGE SCALE GENOMIC DNA]</scope>
    <source>
        <strain evidence="2 3">S2-20-2</strain>
    </source>
</reference>
<name>A0A7G7W7P7_9BACT</name>
<dbReference type="Proteomes" id="UP000515489">
    <property type="component" value="Chromosome"/>
</dbReference>
<dbReference type="InterPro" id="IPR031977">
    <property type="entry name" value="DUF4783"/>
</dbReference>
<dbReference type="RefSeq" id="WP_185888302.1">
    <property type="nucleotide sequence ID" value="NZ_CP060202.1"/>
</dbReference>
<dbReference type="Gene3D" id="3.10.450.50">
    <property type="match status" value="1"/>
</dbReference>
<accession>A0A7G7W7P7</accession>
<evidence type="ECO:0000313" key="2">
    <source>
        <dbReference type="EMBL" id="QNH62390.1"/>
    </source>
</evidence>
<evidence type="ECO:0000313" key="3">
    <source>
        <dbReference type="Proteomes" id="UP000515489"/>
    </source>
</evidence>
<organism evidence="2 3">
    <name type="scientific">Hymenobacter sediminicola</name>
    <dbReference type="NCBI Taxonomy" id="2761579"/>
    <lineage>
        <taxon>Bacteria</taxon>
        <taxon>Pseudomonadati</taxon>
        <taxon>Bacteroidota</taxon>
        <taxon>Cytophagia</taxon>
        <taxon>Cytophagales</taxon>
        <taxon>Hymenobacteraceae</taxon>
        <taxon>Hymenobacter</taxon>
    </lineage>
</organism>
<sequence>MKPTLLFASLTLFWLTLFVGVTQAQNDTFAPIRNAIRSGSSQELAQSFGPAVEISFDGDRKGYSATQAEAVMKDFFAKNAPASFDFVHSGGSNDGKPYAVGKYVSKSGTYRMFVKMKPEGGRPVINAIDFTKE</sequence>